<evidence type="ECO:0008006" key="4">
    <source>
        <dbReference type="Google" id="ProtNLM"/>
    </source>
</evidence>
<keyword evidence="1" id="KW-1133">Transmembrane helix</keyword>
<feature type="transmembrane region" description="Helical" evidence="1">
    <location>
        <begin position="9"/>
        <end position="29"/>
    </location>
</feature>
<gene>
    <name evidence="2" type="ORF">KSX_31580</name>
</gene>
<protein>
    <recommendedName>
        <fullName evidence="4">Transmembrane protein</fullName>
    </recommendedName>
</protein>
<dbReference type="EMBL" id="BNJF01000001">
    <property type="protein sequence ID" value="GHO44995.1"/>
    <property type="molecule type" value="Genomic_DNA"/>
</dbReference>
<accession>A0A8J3MRF6</accession>
<evidence type="ECO:0000313" key="3">
    <source>
        <dbReference type="Proteomes" id="UP000612362"/>
    </source>
</evidence>
<dbReference type="Proteomes" id="UP000612362">
    <property type="component" value="Unassembled WGS sequence"/>
</dbReference>
<feature type="transmembrane region" description="Helical" evidence="1">
    <location>
        <begin position="139"/>
        <end position="162"/>
    </location>
</feature>
<reference evidence="2" key="1">
    <citation type="submission" date="2020-10" db="EMBL/GenBank/DDBJ databases">
        <title>Taxonomic study of unclassified bacteria belonging to the class Ktedonobacteria.</title>
        <authorList>
            <person name="Yabe S."/>
            <person name="Wang C.M."/>
            <person name="Zheng Y."/>
            <person name="Sakai Y."/>
            <person name="Cavaletti L."/>
            <person name="Monciardini P."/>
            <person name="Donadio S."/>
        </authorList>
    </citation>
    <scope>NUCLEOTIDE SEQUENCE</scope>
    <source>
        <strain evidence="2">SOSP1-1</strain>
    </source>
</reference>
<evidence type="ECO:0000313" key="2">
    <source>
        <dbReference type="EMBL" id="GHO44995.1"/>
    </source>
</evidence>
<dbReference type="RefSeq" id="WP_220194356.1">
    <property type="nucleotide sequence ID" value="NZ_BNJF01000001.1"/>
</dbReference>
<comment type="caution">
    <text evidence="2">The sequence shown here is derived from an EMBL/GenBank/DDBJ whole genome shotgun (WGS) entry which is preliminary data.</text>
</comment>
<organism evidence="2 3">
    <name type="scientific">Ktedonospora formicarum</name>
    <dbReference type="NCBI Taxonomy" id="2778364"/>
    <lineage>
        <taxon>Bacteria</taxon>
        <taxon>Bacillati</taxon>
        <taxon>Chloroflexota</taxon>
        <taxon>Ktedonobacteria</taxon>
        <taxon>Ktedonobacterales</taxon>
        <taxon>Ktedonobacteraceae</taxon>
        <taxon>Ktedonospora</taxon>
    </lineage>
</organism>
<evidence type="ECO:0000256" key="1">
    <source>
        <dbReference type="SAM" id="Phobius"/>
    </source>
</evidence>
<proteinExistence type="predicted"/>
<keyword evidence="1" id="KW-0472">Membrane</keyword>
<dbReference type="AlphaFoldDB" id="A0A8J3MRF6"/>
<name>A0A8J3MRF6_9CHLR</name>
<feature type="transmembrane region" description="Helical" evidence="1">
    <location>
        <begin position="105"/>
        <end position="127"/>
    </location>
</feature>
<sequence>MLGRSDSRGYLTAAIGALVAVLAFVIFPYGSIDYTLGNNDIKHSLAIKASDFTTAGSWFTLPLGIIWLSVLLLLAAIIVALVAFARSPKSEQPGTGNMRWIGEALTTLGALSLILFLWTYFLVILRIKDVYPAQMQASVALSLGSILFIVFALITTAGGIMAMTAKRVARKRATGQLLANGQSR</sequence>
<keyword evidence="1" id="KW-0812">Transmembrane</keyword>
<feature type="transmembrane region" description="Helical" evidence="1">
    <location>
        <begin position="65"/>
        <end position="84"/>
    </location>
</feature>
<keyword evidence="3" id="KW-1185">Reference proteome</keyword>